<keyword evidence="1" id="KW-0812">Transmembrane</keyword>
<comment type="caution">
    <text evidence="2">The sequence shown here is derived from an EMBL/GenBank/DDBJ whole genome shotgun (WGS) entry which is preliminary data.</text>
</comment>
<feature type="transmembrane region" description="Helical" evidence="1">
    <location>
        <begin position="250"/>
        <end position="268"/>
    </location>
</feature>
<feature type="transmembrane region" description="Helical" evidence="1">
    <location>
        <begin position="6"/>
        <end position="22"/>
    </location>
</feature>
<dbReference type="RefSeq" id="WP_380867649.1">
    <property type="nucleotide sequence ID" value="NZ_JBHUMA010000004.1"/>
</dbReference>
<evidence type="ECO:0000256" key="1">
    <source>
        <dbReference type="SAM" id="Phobius"/>
    </source>
</evidence>
<dbReference type="InterPro" id="IPR049458">
    <property type="entry name" value="EpsG-like"/>
</dbReference>
<feature type="transmembrane region" description="Helical" evidence="1">
    <location>
        <begin position="156"/>
        <end position="183"/>
    </location>
</feature>
<feature type="transmembrane region" description="Helical" evidence="1">
    <location>
        <begin position="117"/>
        <end position="135"/>
    </location>
</feature>
<dbReference type="Proteomes" id="UP001597393">
    <property type="component" value="Unassembled WGS sequence"/>
</dbReference>
<proteinExistence type="predicted"/>
<name>A0ABW5NGS1_9SPHI</name>
<feature type="transmembrane region" description="Helical" evidence="1">
    <location>
        <begin position="91"/>
        <end position="111"/>
    </location>
</feature>
<feature type="transmembrane region" description="Helical" evidence="1">
    <location>
        <begin position="58"/>
        <end position="79"/>
    </location>
</feature>
<organism evidence="2 3">
    <name type="scientific">Sphingobacterium corticis</name>
    <dbReference type="NCBI Taxonomy" id="1812823"/>
    <lineage>
        <taxon>Bacteria</taxon>
        <taxon>Pseudomonadati</taxon>
        <taxon>Bacteroidota</taxon>
        <taxon>Sphingobacteriia</taxon>
        <taxon>Sphingobacteriales</taxon>
        <taxon>Sphingobacteriaceae</taxon>
        <taxon>Sphingobacterium</taxon>
    </lineage>
</organism>
<gene>
    <name evidence="2" type="ORF">ACFSQ3_03840</name>
</gene>
<keyword evidence="3" id="KW-1185">Reference proteome</keyword>
<evidence type="ECO:0000313" key="3">
    <source>
        <dbReference type="Proteomes" id="UP001597393"/>
    </source>
</evidence>
<feature type="transmembrane region" description="Helical" evidence="1">
    <location>
        <begin position="280"/>
        <end position="299"/>
    </location>
</feature>
<evidence type="ECO:0000313" key="2">
    <source>
        <dbReference type="EMBL" id="MFD2598075.1"/>
    </source>
</evidence>
<feature type="transmembrane region" description="Helical" evidence="1">
    <location>
        <begin position="306"/>
        <end position="322"/>
    </location>
</feature>
<keyword evidence="1" id="KW-1133">Transmembrane helix</keyword>
<feature type="transmembrane region" description="Helical" evidence="1">
    <location>
        <begin position="29"/>
        <end position="46"/>
    </location>
</feature>
<keyword evidence="1" id="KW-0472">Membrane</keyword>
<dbReference type="Pfam" id="PF14897">
    <property type="entry name" value="EpsG"/>
    <property type="match status" value="1"/>
</dbReference>
<feature type="transmembrane region" description="Helical" evidence="1">
    <location>
        <begin position="195"/>
        <end position="216"/>
    </location>
</feature>
<dbReference type="EMBL" id="JBHUMA010000004">
    <property type="protein sequence ID" value="MFD2598075.1"/>
    <property type="molecule type" value="Genomic_DNA"/>
</dbReference>
<protein>
    <submittedName>
        <fullName evidence="2">EpsG family protein</fullName>
    </submittedName>
</protein>
<reference evidence="3" key="1">
    <citation type="journal article" date="2019" name="Int. J. Syst. Evol. Microbiol.">
        <title>The Global Catalogue of Microorganisms (GCM) 10K type strain sequencing project: providing services to taxonomists for standard genome sequencing and annotation.</title>
        <authorList>
            <consortium name="The Broad Institute Genomics Platform"/>
            <consortium name="The Broad Institute Genome Sequencing Center for Infectious Disease"/>
            <person name="Wu L."/>
            <person name="Ma J."/>
        </authorList>
    </citation>
    <scope>NUCLEOTIDE SEQUENCE [LARGE SCALE GENOMIC DNA]</scope>
    <source>
        <strain evidence="3">KCTC 42248</strain>
    </source>
</reference>
<sequence>MIPYIIFFLVSLAFVFIDIQNAPSVVKKTLLLFFGCFFILFAGVRWETGTDWDNYYAYFNIVPHLSIGNTGFEILYEYLVRSVHLFSDDFASLNFVTASLIIIPTYVSIYYSSPYPLFSVFLLLTYSLNSSGFGYRQDIAIALTTSSFIFAYRRQLIPFASLVILASLVHQSAFIFIFAYWLINFKWSAKSSKYLFLLVLIGSIVSSQIVGLAGLYSESAAGKVGGYSNLEFSESTGDGSNPYLIIIRGVLNRSFLLIISGICVFKYLNYPNKEIATKFFNIYMFGFILFILFSPLGTVFTRFTRYFDIFFIFLIPICLYSVNNKKRYNLLILIIFYCSLKLLTFLALDDETYVPYKTKKYFTYQYNILCPTNSSAFCTFRTISYRS</sequence>
<feature type="transmembrane region" description="Helical" evidence="1">
    <location>
        <begin position="328"/>
        <end position="348"/>
    </location>
</feature>
<accession>A0ABW5NGS1</accession>